<keyword evidence="3" id="KW-1185">Reference proteome</keyword>
<dbReference type="EMBL" id="OV170233">
    <property type="protein sequence ID" value="CAH0718735.1"/>
    <property type="molecule type" value="Genomic_DNA"/>
</dbReference>
<proteinExistence type="predicted"/>
<name>A0A8J9VG47_9NEOP</name>
<organism evidence="2 3">
    <name type="scientific">Brenthis ino</name>
    <name type="common">lesser marbled fritillary</name>
    <dbReference type="NCBI Taxonomy" id="405034"/>
    <lineage>
        <taxon>Eukaryota</taxon>
        <taxon>Metazoa</taxon>
        <taxon>Ecdysozoa</taxon>
        <taxon>Arthropoda</taxon>
        <taxon>Hexapoda</taxon>
        <taxon>Insecta</taxon>
        <taxon>Pterygota</taxon>
        <taxon>Neoptera</taxon>
        <taxon>Endopterygota</taxon>
        <taxon>Lepidoptera</taxon>
        <taxon>Glossata</taxon>
        <taxon>Ditrysia</taxon>
        <taxon>Papilionoidea</taxon>
        <taxon>Nymphalidae</taxon>
        <taxon>Heliconiinae</taxon>
        <taxon>Argynnini</taxon>
        <taxon>Brenthis</taxon>
    </lineage>
</organism>
<keyword evidence="1" id="KW-0472">Membrane</keyword>
<gene>
    <name evidence="2" type="ORF">BINO364_LOCUS5168</name>
</gene>
<evidence type="ECO:0000256" key="1">
    <source>
        <dbReference type="SAM" id="Phobius"/>
    </source>
</evidence>
<sequence length="181" mass="21380">MTLLQYSTLYIIILTAVVVTIPVLCGVQVIPERVKVVYMNEKYLYNYTFVIKRYSRRGPYCLNAEATLKHEWNNNVTINLIFNEFLHNEYRRSFIELHYKYCDLLKNEKYLGASIAAYGIKCPMAAGTYRFMNFTTPMEKFPNVFPYEYARVDIEVTVTATSESIVKIYFYAHFKNMVHKH</sequence>
<keyword evidence="1" id="KW-0812">Transmembrane</keyword>
<accession>A0A8J9VG47</accession>
<dbReference type="OrthoDB" id="7116894at2759"/>
<evidence type="ECO:0000313" key="3">
    <source>
        <dbReference type="Proteomes" id="UP000838878"/>
    </source>
</evidence>
<evidence type="ECO:0000313" key="2">
    <source>
        <dbReference type="EMBL" id="CAH0718735.1"/>
    </source>
</evidence>
<keyword evidence="1" id="KW-1133">Transmembrane helix</keyword>
<dbReference type="AlphaFoldDB" id="A0A8J9VG47"/>
<feature type="non-terminal residue" evidence="2">
    <location>
        <position position="181"/>
    </location>
</feature>
<feature type="transmembrane region" description="Helical" evidence="1">
    <location>
        <begin position="6"/>
        <end position="30"/>
    </location>
</feature>
<reference evidence="2" key="1">
    <citation type="submission" date="2021-12" db="EMBL/GenBank/DDBJ databases">
        <authorList>
            <person name="Martin H S."/>
        </authorList>
    </citation>
    <scope>NUCLEOTIDE SEQUENCE</scope>
</reference>
<protein>
    <submittedName>
        <fullName evidence="2">Uncharacterized protein</fullName>
    </submittedName>
</protein>
<dbReference type="Proteomes" id="UP000838878">
    <property type="component" value="Chromosome 13"/>
</dbReference>